<reference evidence="2" key="1">
    <citation type="submission" date="2020-05" db="EMBL/GenBank/DDBJ databases">
        <authorList>
            <person name="Chiriac C."/>
            <person name="Salcher M."/>
            <person name="Ghai R."/>
            <person name="Kavagutti S V."/>
        </authorList>
    </citation>
    <scope>NUCLEOTIDE SEQUENCE</scope>
</reference>
<accession>A0A6J7E067</accession>
<dbReference type="Gene3D" id="3.40.50.720">
    <property type="entry name" value="NAD(P)-binding Rossmann-like Domain"/>
    <property type="match status" value="1"/>
</dbReference>
<dbReference type="PANTHER" id="PTHR42879">
    <property type="entry name" value="3-OXOACYL-(ACYL-CARRIER-PROTEIN) REDUCTASE"/>
    <property type="match status" value="1"/>
</dbReference>
<organism evidence="2">
    <name type="scientific">freshwater metagenome</name>
    <dbReference type="NCBI Taxonomy" id="449393"/>
    <lineage>
        <taxon>unclassified sequences</taxon>
        <taxon>metagenomes</taxon>
        <taxon>ecological metagenomes</taxon>
    </lineage>
</organism>
<dbReference type="PANTHER" id="PTHR42879:SF6">
    <property type="entry name" value="NADPH-DEPENDENT REDUCTASE BACG"/>
    <property type="match status" value="1"/>
</dbReference>
<dbReference type="InterPro" id="IPR050259">
    <property type="entry name" value="SDR"/>
</dbReference>
<gene>
    <name evidence="2" type="ORF">UFOPK3401_01047</name>
</gene>
<evidence type="ECO:0000313" key="2">
    <source>
        <dbReference type="EMBL" id="CAB4875368.1"/>
    </source>
</evidence>
<name>A0A6J7E067_9ZZZZ</name>
<dbReference type="AlphaFoldDB" id="A0A6J7E067"/>
<dbReference type="InterPro" id="IPR036291">
    <property type="entry name" value="NAD(P)-bd_dom_sf"/>
</dbReference>
<sequence>MSAGGSIAFVLSSTVRSPLSGIATSNGLRPGLAMIAKEMANEFGSHNIRVNSLLPGRFDTERVRALDAQTGDAANSRRNAESSIPLGRYGEPDEFGTFVAFVLSAKASYLTGTAISLDGGSNQSL</sequence>
<proteinExistence type="inferred from homology"/>
<dbReference type="Pfam" id="PF13561">
    <property type="entry name" value="adh_short_C2"/>
    <property type="match status" value="1"/>
</dbReference>
<protein>
    <submittedName>
        <fullName evidence="2">Unannotated protein</fullName>
    </submittedName>
</protein>
<dbReference type="SUPFAM" id="SSF51735">
    <property type="entry name" value="NAD(P)-binding Rossmann-fold domains"/>
    <property type="match status" value="1"/>
</dbReference>
<dbReference type="EMBL" id="CAFBLM010000048">
    <property type="protein sequence ID" value="CAB4875368.1"/>
    <property type="molecule type" value="Genomic_DNA"/>
</dbReference>
<comment type="similarity">
    <text evidence="1">Belongs to the short-chain dehydrogenases/reductases (SDR) family.</text>
</comment>
<evidence type="ECO:0000256" key="1">
    <source>
        <dbReference type="ARBA" id="ARBA00006484"/>
    </source>
</evidence>
<dbReference type="PRINTS" id="PR00081">
    <property type="entry name" value="GDHRDH"/>
</dbReference>
<dbReference type="InterPro" id="IPR002347">
    <property type="entry name" value="SDR_fam"/>
</dbReference>